<dbReference type="CDD" id="cd00085">
    <property type="entry name" value="HNHc"/>
    <property type="match status" value="1"/>
</dbReference>
<reference evidence="2" key="1">
    <citation type="journal article" date="2020" name="mSystems">
        <title>Genome- and Community-Level Interaction Insights into Carbon Utilization and Element Cycling Functions of Hydrothermarchaeota in Hydrothermal Sediment.</title>
        <authorList>
            <person name="Zhou Z."/>
            <person name="Liu Y."/>
            <person name="Xu W."/>
            <person name="Pan J."/>
            <person name="Luo Z.H."/>
            <person name="Li M."/>
        </authorList>
    </citation>
    <scope>NUCLEOTIDE SEQUENCE [LARGE SCALE GENOMIC DNA]</scope>
    <source>
        <strain evidence="2">HyVt-483</strain>
    </source>
</reference>
<protein>
    <recommendedName>
        <fullName evidence="3">HNH nuclease domain-containing protein</fullName>
    </recommendedName>
</protein>
<dbReference type="EMBL" id="DRMH01000008">
    <property type="protein sequence ID" value="HFC96906.1"/>
    <property type="molecule type" value="Genomic_DNA"/>
</dbReference>
<comment type="caution">
    <text evidence="2">The sequence shown here is derived from an EMBL/GenBank/DDBJ whole genome shotgun (WGS) entry which is preliminary data.</text>
</comment>
<organism evidence="2">
    <name type="scientific">Thermosulfurimonas dismutans</name>
    <dbReference type="NCBI Taxonomy" id="999894"/>
    <lineage>
        <taxon>Bacteria</taxon>
        <taxon>Pseudomonadati</taxon>
        <taxon>Thermodesulfobacteriota</taxon>
        <taxon>Thermodesulfobacteria</taxon>
        <taxon>Thermodesulfobacteriales</taxon>
        <taxon>Thermodesulfobacteriaceae</taxon>
        <taxon>Thermosulfurimonas</taxon>
    </lineage>
</organism>
<feature type="compositionally biased region" description="Basic and acidic residues" evidence="1">
    <location>
        <begin position="537"/>
        <end position="552"/>
    </location>
</feature>
<evidence type="ECO:0000313" key="2">
    <source>
        <dbReference type="EMBL" id="HFC96906.1"/>
    </source>
</evidence>
<dbReference type="Proteomes" id="UP000886043">
    <property type="component" value="Unassembled WGS sequence"/>
</dbReference>
<dbReference type="InterPro" id="IPR003615">
    <property type="entry name" value="HNH_nuc"/>
</dbReference>
<accession>A0A7C3GZT1</accession>
<gene>
    <name evidence="2" type="ORF">ENJ40_00410</name>
</gene>
<feature type="region of interest" description="Disordered" evidence="1">
    <location>
        <begin position="799"/>
        <end position="823"/>
    </location>
</feature>
<sequence>MRVPAREEKREGVDLRGRPGKEVVEEIQKRVPRGQKRRLIFSYGAMARGEIEIDHRHGLRGQGFLPLLRPALPVKDLGLWVKVTSRGPTGYLAFRTEKGVHNLKHLALFLRLRPRALGLQGIRISGSSRITNRLTEQGGLEFAASGLRLRIKERFRGHLDLSLTDRGPRVTRAGALLDFGKIARVEMELVPAEDGYLTGKVQTRVTLGRASGKANFLWDRKGLQAQGDLNYRDEKFDGKVHLEVVSSDRAGKVLGSRVPRRRPFPRPYALVAQGVLRFHFTDWLTGSARVFIDPWGHFTVCGEITPQAEIELFPQKNYGRELPSLEARAAYGIPVLGNVFLFLGIGLELWAVVGPAKFYNLKVSGQYSTDPAVAKDFRIQGSLNISAAAGLDARIEGGAGVEIADHDVKAGIGLTGRAGIKGYAEATPVVGYRENPKTGQGEFFISGDLELGAQPFLGLSGDFFLRVDSPWWSPLGDRKWSWPFVHKEWPLPGTLGIRARVDYVFGSRDWPRIEFGRVDFDPGKFASDLVHRRVKSGRGEREAPGRWKERNRAGARGPSAPGRKPGVRSGRPTGRMRRRGLQAPGHRARAPSRRRTWRKRARPPVRSQGKGAPGGLTRKRPGVSGQTPPDPRKARALAAIRAAFAREKKPLRLRRLYSLTRELRRRYRFRRLQVAVRGKRFQIRAAMSRGRTIYEGPVEEGIPLFGSDPTCTSAYQISGDTLIFRTFFLPRPKYYTQGPGGEYFYRSRYEKKTLVAQVSAVHPREAKAQRKAWEATYAEQALQNIAKFLASKVRSQEIKVRSKERTSSEQTRENIRESPKEKNPSLQILLQEIVRRRWHVFPDWGRKECDKSVFYDVDHIVELAVGGKDDPRKNYVLLTSRANRSSGGAFAAYFRAMRKKATELGKSRVKLVKFSGEPVHLGRGRVGGGDLWTAREIASGEHIKRCYSLLMRRLGAV</sequence>
<evidence type="ECO:0008006" key="3">
    <source>
        <dbReference type="Google" id="ProtNLM"/>
    </source>
</evidence>
<evidence type="ECO:0000256" key="1">
    <source>
        <dbReference type="SAM" id="MobiDB-lite"/>
    </source>
</evidence>
<dbReference type="AlphaFoldDB" id="A0A7C3GZT1"/>
<proteinExistence type="predicted"/>
<feature type="region of interest" description="Disordered" evidence="1">
    <location>
        <begin position="534"/>
        <end position="632"/>
    </location>
</feature>
<feature type="compositionally biased region" description="Basic residues" evidence="1">
    <location>
        <begin position="574"/>
        <end position="603"/>
    </location>
</feature>
<name>A0A7C3GZT1_9BACT</name>